<evidence type="ECO:0000256" key="3">
    <source>
        <dbReference type="ARBA" id="ARBA00022448"/>
    </source>
</evidence>
<evidence type="ECO:0000256" key="4">
    <source>
        <dbReference type="ARBA" id="ARBA00022475"/>
    </source>
</evidence>
<name>A0ABP9R4S8_9RHOO</name>
<dbReference type="Proteomes" id="UP001500547">
    <property type="component" value="Unassembled WGS sequence"/>
</dbReference>
<dbReference type="InterPro" id="IPR035906">
    <property type="entry name" value="MetI-like_sf"/>
</dbReference>
<feature type="transmembrane region" description="Helical" evidence="8">
    <location>
        <begin position="24"/>
        <end position="49"/>
    </location>
</feature>
<protein>
    <submittedName>
        <fullName evidence="10">Amino acid ABC transporter permease</fullName>
    </submittedName>
</protein>
<evidence type="ECO:0000313" key="10">
    <source>
        <dbReference type="EMBL" id="GAA5171489.1"/>
    </source>
</evidence>
<dbReference type="PANTHER" id="PTHR30614">
    <property type="entry name" value="MEMBRANE COMPONENT OF AMINO ACID ABC TRANSPORTER"/>
    <property type="match status" value="1"/>
</dbReference>
<evidence type="ECO:0000313" key="11">
    <source>
        <dbReference type="Proteomes" id="UP001500547"/>
    </source>
</evidence>
<evidence type="ECO:0000256" key="6">
    <source>
        <dbReference type="ARBA" id="ARBA00022989"/>
    </source>
</evidence>
<keyword evidence="5 8" id="KW-0812">Transmembrane</keyword>
<organism evidence="10 11">
    <name type="scientific">Viridibacterium curvum</name>
    <dbReference type="NCBI Taxonomy" id="1101404"/>
    <lineage>
        <taxon>Bacteria</taxon>
        <taxon>Pseudomonadati</taxon>
        <taxon>Pseudomonadota</taxon>
        <taxon>Betaproteobacteria</taxon>
        <taxon>Rhodocyclales</taxon>
        <taxon>Rhodocyclaceae</taxon>
        <taxon>Viridibacterium</taxon>
    </lineage>
</organism>
<proteinExistence type="inferred from homology"/>
<feature type="domain" description="ABC transmembrane type-1" evidence="9">
    <location>
        <begin position="29"/>
        <end position="229"/>
    </location>
</feature>
<keyword evidence="11" id="KW-1185">Reference proteome</keyword>
<evidence type="ECO:0000256" key="7">
    <source>
        <dbReference type="ARBA" id="ARBA00023136"/>
    </source>
</evidence>
<dbReference type="InterPro" id="IPR000515">
    <property type="entry name" value="MetI-like"/>
</dbReference>
<keyword evidence="3 8" id="KW-0813">Transport</keyword>
<comment type="subcellular location">
    <subcellularLocation>
        <location evidence="1">Cell inner membrane</location>
        <topology evidence="1">Multi-pass membrane protein</topology>
    </subcellularLocation>
    <subcellularLocation>
        <location evidence="8">Cell membrane</location>
        <topology evidence="8">Multi-pass membrane protein</topology>
    </subcellularLocation>
</comment>
<evidence type="ECO:0000256" key="1">
    <source>
        <dbReference type="ARBA" id="ARBA00004429"/>
    </source>
</evidence>
<dbReference type="Pfam" id="PF00528">
    <property type="entry name" value="BPD_transp_1"/>
    <property type="match status" value="1"/>
</dbReference>
<dbReference type="PANTHER" id="PTHR30614:SF42">
    <property type="entry name" value="GLUTAMATE_ASPARTATE IMPORT PERMEASE PROTEIN GLTJ"/>
    <property type="match status" value="1"/>
</dbReference>
<comment type="caution">
    <text evidence="10">The sequence shown here is derived from an EMBL/GenBank/DDBJ whole genome shotgun (WGS) entry which is preliminary data.</text>
</comment>
<dbReference type="RefSeq" id="WP_345534516.1">
    <property type="nucleotide sequence ID" value="NZ_BAABLD010000017.1"/>
</dbReference>
<keyword evidence="4" id="KW-1003">Cell membrane</keyword>
<gene>
    <name evidence="10" type="ORF">GCM10025770_36160</name>
</gene>
<accession>A0ABP9R4S8</accession>
<evidence type="ECO:0000256" key="8">
    <source>
        <dbReference type="RuleBase" id="RU363032"/>
    </source>
</evidence>
<dbReference type="NCBIfam" id="TIGR01726">
    <property type="entry name" value="HEQRo_perm_3TM"/>
    <property type="match status" value="1"/>
</dbReference>
<evidence type="ECO:0000256" key="5">
    <source>
        <dbReference type="ARBA" id="ARBA00022692"/>
    </source>
</evidence>
<dbReference type="PROSITE" id="PS50928">
    <property type="entry name" value="ABC_TM1"/>
    <property type="match status" value="1"/>
</dbReference>
<comment type="similarity">
    <text evidence="2">Belongs to the binding-protein-dependent transport system permease family. HisMQ subfamily.</text>
</comment>
<feature type="transmembrane region" description="Helical" evidence="8">
    <location>
        <begin position="61"/>
        <end position="86"/>
    </location>
</feature>
<dbReference type="InterPro" id="IPR043429">
    <property type="entry name" value="ArtM/GltK/GlnP/TcyL/YhdX-like"/>
</dbReference>
<dbReference type="InterPro" id="IPR010065">
    <property type="entry name" value="AA_ABC_transptr_permease_3TM"/>
</dbReference>
<evidence type="ECO:0000259" key="9">
    <source>
        <dbReference type="PROSITE" id="PS50928"/>
    </source>
</evidence>
<dbReference type="SUPFAM" id="SSF161098">
    <property type="entry name" value="MetI-like"/>
    <property type="match status" value="1"/>
</dbReference>
<sequence>MNYNWNWGIFLQQVSSSDHTFLDWMFIGLGWTVAVSLTAWLIALLFGLVMGTLRTVPNRRVAMIGTIWVEIFRNIPILVQLFLWFFVVPELLPRDLSMWVKQDMPAKEFITAAVALGFFTSARVAEQVRAGIQSLPRGQRNAGLALGFTQAQTYRHVILPMALRIIIPPLTSEFMNTFKNSAVSFAIGVWDLTFVSRQMVEESGGQVIETLTVATLLYFLCAFAANRLMLLIERRTRVPGLIASH</sequence>
<evidence type="ECO:0000256" key="2">
    <source>
        <dbReference type="ARBA" id="ARBA00010072"/>
    </source>
</evidence>
<keyword evidence="6 8" id="KW-1133">Transmembrane helix</keyword>
<keyword evidence="7 8" id="KW-0472">Membrane</keyword>
<dbReference type="EMBL" id="BAABLD010000017">
    <property type="protein sequence ID" value="GAA5171489.1"/>
    <property type="molecule type" value="Genomic_DNA"/>
</dbReference>
<dbReference type="Gene3D" id="1.10.3720.10">
    <property type="entry name" value="MetI-like"/>
    <property type="match status" value="1"/>
</dbReference>
<reference evidence="11" key="1">
    <citation type="journal article" date="2019" name="Int. J. Syst. Evol. Microbiol.">
        <title>The Global Catalogue of Microorganisms (GCM) 10K type strain sequencing project: providing services to taxonomists for standard genome sequencing and annotation.</title>
        <authorList>
            <consortium name="The Broad Institute Genomics Platform"/>
            <consortium name="The Broad Institute Genome Sequencing Center for Infectious Disease"/>
            <person name="Wu L."/>
            <person name="Ma J."/>
        </authorList>
    </citation>
    <scope>NUCLEOTIDE SEQUENCE [LARGE SCALE GENOMIC DNA]</scope>
    <source>
        <strain evidence="11">JCM 18715</strain>
    </source>
</reference>
<dbReference type="CDD" id="cd06261">
    <property type="entry name" value="TM_PBP2"/>
    <property type="match status" value="1"/>
</dbReference>